<dbReference type="GO" id="GO:0042802">
    <property type="term" value="F:identical protein binding"/>
    <property type="evidence" value="ECO:0007669"/>
    <property type="project" value="TreeGrafter"/>
</dbReference>
<dbReference type="InterPro" id="IPR015422">
    <property type="entry name" value="PyrdxlP-dep_Trfase_small"/>
</dbReference>
<dbReference type="CDD" id="cd00610">
    <property type="entry name" value="OAT_like"/>
    <property type="match status" value="1"/>
</dbReference>
<dbReference type="Gene3D" id="3.40.640.10">
    <property type="entry name" value="Type I PLP-dependent aspartate aminotransferase-like (Major domain)"/>
    <property type="match status" value="1"/>
</dbReference>
<gene>
    <name evidence="7" type="ORF">EDE15_3399</name>
</gene>
<dbReference type="GO" id="GO:0030170">
    <property type="term" value="F:pyridoxal phosphate binding"/>
    <property type="evidence" value="ECO:0007669"/>
    <property type="project" value="InterPro"/>
</dbReference>
<dbReference type="InterPro" id="IPR049704">
    <property type="entry name" value="Aminotrans_3_PPA_site"/>
</dbReference>
<accession>A0A428MLY5</accession>
<organism evidence="7 8">
    <name type="scientific">Edaphobacter aggregans</name>
    <dbReference type="NCBI Taxonomy" id="570835"/>
    <lineage>
        <taxon>Bacteria</taxon>
        <taxon>Pseudomonadati</taxon>
        <taxon>Acidobacteriota</taxon>
        <taxon>Terriglobia</taxon>
        <taxon>Terriglobales</taxon>
        <taxon>Acidobacteriaceae</taxon>
        <taxon>Edaphobacter</taxon>
    </lineage>
</organism>
<dbReference type="OrthoDB" id="9807885at2"/>
<evidence type="ECO:0000313" key="8">
    <source>
        <dbReference type="Proteomes" id="UP000269669"/>
    </source>
</evidence>
<evidence type="ECO:0000256" key="3">
    <source>
        <dbReference type="ARBA" id="ARBA00022576"/>
    </source>
</evidence>
<dbReference type="InterPro" id="IPR050103">
    <property type="entry name" value="Class-III_PLP-dep_AT"/>
</dbReference>
<evidence type="ECO:0000256" key="6">
    <source>
        <dbReference type="RuleBase" id="RU003560"/>
    </source>
</evidence>
<dbReference type="NCBIfam" id="NF004426">
    <property type="entry name" value="PRK05769.1"/>
    <property type="match status" value="1"/>
</dbReference>
<dbReference type="GO" id="GO:0008483">
    <property type="term" value="F:transaminase activity"/>
    <property type="evidence" value="ECO:0007669"/>
    <property type="project" value="UniProtKB-KW"/>
</dbReference>
<dbReference type="Pfam" id="PF00202">
    <property type="entry name" value="Aminotran_3"/>
    <property type="match status" value="1"/>
</dbReference>
<dbReference type="PROSITE" id="PS00600">
    <property type="entry name" value="AA_TRANSFER_CLASS_3"/>
    <property type="match status" value="1"/>
</dbReference>
<dbReference type="PANTHER" id="PTHR11986:SF58">
    <property type="entry name" value="LEUCINE_METHIONINE RACEMASE"/>
    <property type="match status" value="1"/>
</dbReference>
<reference evidence="7 8" key="1">
    <citation type="submission" date="2018-12" db="EMBL/GenBank/DDBJ databases">
        <title>Sequencing of bacterial isolates from soil warming experiment in Harvard Forest, Massachusetts, USA.</title>
        <authorList>
            <person name="Deangelis K."/>
        </authorList>
    </citation>
    <scope>NUCLEOTIDE SEQUENCE [LARGE SCALE GENOMIC DNA]</scope>
    <source>
        <strain evidence="7 8">EB153</strain>
    </source>
</reference>
<dbReference type="PANTHER" id="PTHR11986">
    <property type="entry name" value="AMINOTRANSFERASE CLASS III"/>
    <property type="match status" value="1"/>
</dbReference>
<dbReference type="InterPro" id="IPR015424">
    <property type="entry name" value="PyrdxlP-dep_Trfase"/>
</dbReference>
<dbReference type="InterPro" id="IPR015421">
    <property type="entry name" value="PyrdxlP-dep_Trfase_major"/>
</dbReference>
<evidence type="ECO:0000256" key="1">
    <source>
        <dbReference type="ARBA" id="ARBA00001933"/>
    </source>
</evidence>
<comment type="similarity">
    <text evidence="2 6">Belongs to the class-III pyridoxal-phosphate-dependent aminotransferase family.</text>
</comment>
<keyword evidence="8" id="KW-1185">Reference proteome</keyword>
<dbReference type="RefSeq" id="WP_125486279.1">
    <property type="nucleotide sequence ID" value="NZ_RSDW01000001.1"/>
</dbReference>
<dbReference type="SUPFAM" id="SSF53383">
    <property type="entry name" value="PLP-dependent transferases"/>
    <property type="match status" value="1"/>
</dbReference>
<dbReference type="Proteomes" id="UP000269669">
    <property type="component" value="Unassembled WGS sequence"/>
</dbReference>
<evidence type="ECO:0000256" key="2">
    <source>
        <dbReference type="ARBA" id="ARBA00008954"/>
    </source>
</evidence>
<dbReference type="EMBL" id="RSDW01000001">
    <property type="protein sequence ID" value="RSL17850.1"/>
    <property type="molecule type" value="Genomic_DNA"/>
</dbReference>
<protein>
    <submittedName>
        <fullName evidence="7">4-aminobutyrate aminotransferase</fullName>
    </submittedName>
</protein>
<evidence type="ECO:0000313" key="7">
    <source>
        <dbReference type="EMBL" id="RSL17850.1"/>
    </source>
</evidence>
<comment type="caution">
    <text evidence="7">The sequence shown here is derived from an EMBL/GenBank/DDBJ whole genome shotgun (WGS) entry which is preliminary data.</text>
</comment>
<evidence type="ECO:0000256" key="5">
    <source>
        <dbReference type="ARBA" id="ARBA00022898"/>
    </source>
</evidence>
<evidence type="ECO:0000256" key="4">
    <source>
        <dbReference type="ARBA" id="ARBA00022679"/>
    </source>
</evidence>
<keyword evidence="5 6" id="KW-0663">Pyridoxal phosphate</keyword>
<sequence>MSPVTLATAKTARIASEATFAQFGPRLKTAIPGPLAQKIIADDTRLMSPSYTRSYPMVAKSGRGIRVTDVDGNEFLDFSAGIAVNSTGHCHPEVVKAIQDQAAELLHMSGTDFYYEHMIKLAERLSAVAPMPGPHKFYYGNSGAEAVECALKLARYHTGRQNIISFFGAFHGRTMGALSLTGSKPQQKRRLAPFVPGVHHVRYPYAYRGCSGGPQESEAFALDCARYIEEKLFKTILPPEEVAAIILEPIQGEGGYIVAPNNFLREIRSICDRHGIMMIVDEVQSGAGRTGKWWAIEHSGVQPDMVCIAKGIASGMPLGICMTKAEIMDWVPGSHASTFGGNPVCIAAALATMNVIEREGLQNAAIVGAKMMERMSTWIAKHPTVGDVRGRGLMIGIEIVKDQKSRQPIGAMRDKIVDLAFERGVLFLGCGETSIRLCPPLIVTQQEADIALDVLEECIALAAPN</sequence>
<comment type="cofactor">
    <cofactor evidence="1">
        <name>pyridoxal 5'-phosphate</name>
        <dbReference type="ChEBI" id="CHEBI:597326"/>
    </cofactor>
</comment>
<keyword evidence="4 7" id="KW-0808">Transferase</keyword>
<dbReference type="PIRSF" id="PIRSF000521">
    <property type="entry name" value="Transaminase_4ab_Lys_Orn"/>
    <property type="match status" value="1"/>
</dbReference>
<dbReference type="Gene3D" id="3.90.1150.10">
    <property type="entry name" value="Aspartate Aminotransferase, domain 1"/>
    <property type="match status" value="1"/>
</dbReference>
<dbReference type="AlphaFoldDB" id="A0A428MLY5"/>
<dbReference type="InterPro" id="IPR005814">
    <property type="entry name" value="Aminotrans_3"/>
</dbReference>
<name>A0A428MLY5_9BACT</name>
<keyword evidence="3 7" id="KW-0032">Aminotransferase</keyword>
<proteinExistence type="inferred from homology"/>
<dbReference type="FunFam" id="3.40.640.10:FF:000013">
    <property type="entry name" value="4-aminobutyrate aminotransferase"/>
    <property type="match status" value="1"/>
</dbReference>